<evidence type="ECO:0000256" key="4">
    <source>
        <dbReference type="ARBA" id="ARBA00023136"/>
    </source>
</evidence>
<evidence type="ECO:0000256" key="3">
    <source>
        <dbReference type="ARBA" id="ARBA00022989"/>
    </source>
</evidence>
<keyword evidence="2" id="KW-0812">Transmembrane</keyword>
<evidence type="ECO:0000256" key="2">
    <source>
        <dbReference type="ARBA" id="ARBA00022692"/>
    </source>
</evidence>
<feature type="domain" description="Receptor ligand binding region" evidence="5">
    <location>
        <begin position="4"/>
        <end position="83"/>
    </location>
</feature>
<comment type="subcellular location">
    <subcellularLocation>
        <location evidence="1">Membrane</location>
    </subcellularLocation>
</comment>
<dbReference type="GeneID" id="132710008"/>
<dbReference type="PANTHER" id="PTHR24061">
    <property type="entry name" value="CALCIUM-SENSING RECEPTOR-RELATED"/>
    <property type="match status" value="1"/>
</dbReference>
<keyword evidence="3" id="KW-1133">Transmembrane helix</keyword>
<evidence type="ECO:0000259" key="5">
    <source>
        <dbReference type="Pfam" id="PF01094"/>
    </source>
</evidence>
<dbReference type="PANTHER" id="PTHR24061:SF599">
    <property type="entry name" value="G-PROTEIN COUPLED RECEPTORS FAMILY 3 PROFILE DOMAIN-CONTAINING PROTEIN"/>
    <property type="match status" value="1"/>
</dbReference>
<dbReference type="SUPFAM" id="SSF53822">
    <property type="entry name" value="Periplasmic binding protein-like I"/>
    <property type="match status" value="1"/>
</dbReference>
<dbReference type="RefSeq" id="XP_060541300.1">
    <property type="nucleotide sequence ID" value="XM_060685317.1"/>
</dbReference>
<protein>
    <submittedName>
        <fullName evidence="7">Vomeronasal type-2 receptor 116-like</fullName>
    </submittedName>
</protein>
<evidence type="ECO:0000313" key="6">
    <source>
        <dbReference type="Proteomes" id="UP001652622"/>
    </source>
</evidence>
<sequence>MNAHSYSVYNAVYAVAHALKAMRSSKVKGGQKMDERRWKLFLQSPWQLHRFLQQVSFNNSAGVQVSFGPNGQLETRFDIFSWVTFPNKSFLKVQIGKIDPLAPPEKLLTISAKDAVWPLMFNQRNRRIFLNIMSDSISYQPDKVQGKSANQGLEHIHPQPQDIL</sequence>
<dbReference type="Pfam" id="PF01094">
    <property type="entry name" value="ANF_receptor"/>
    <property type="match status" value="1"/>
</dbReference>
<evidence type="ECO:0000256" key="1">
    <source>
        <dbReference type="ARBA" id="ARBA00004370"/>
    </source>
</evidence>
<evidence type="ECO:0000313" key="7">
    <source>
        <dbReference type="RefSeq" id="XP_060541300.1"/>
    </source>
</evidence>
<dbReference type="InterPro" id="IPR000068">
    <property type="entry name" value="GPCR_3_Ca_sens_rcpt-rel"/>
</dbReference>
<keyword evidence="6" id="KW-1185">Reference proteome</keyword>
<organism evidence="6 7">
    <name type="scientific">Pantherophis guttatus</name>
    <name type="common">Corn snake</name>
    <name type="synonym">Elaphe guttata</name>
    <dbReference type="NCBI Taxonomy" id="94885"/>
    <lineage>
        <taxon>Eukaryota</taxon>
        <taxon>Metazoa</taxon>
        <taxon>Chordata</taxon>
        <taxon>Craniata</taxon>
        <taxon>Vertebrata</taxon>
        <taxon>Euteleostomi</taxon>
        <taxon>Lepidosauria</taxon>
        <taxon>Squamata</taxon>
        <taxon>Bifurcata</taxon>
        <taxon>Unidentata</taxon>
        <taxon>Episquamata</taxon>
        <taxon>Toxicofera</taxon>
        <taxon>Serpentes</taxon>
        <taxon>Colubroidea</taxon>
        <taxon>Colubridae</taxon>
        <taxon>Colubrinae</taxon>
        <taxon>Pantherophis</taxon>
    </lineage>
</organism>
<reference evidence="7" key="1">
    <citation type="submission" date="2025-08" db="UniProtKB">
        <authorList>
            <consortium name="RefSeq"/>
        </authorList>
    </citation>
    <scope>IDENTIFICATION</scope>
    <source>
        <tissue evidence="7">Blood</tissue>
    </source>
</reference>
<proteinExistence type="predicted"/>
<name>A0ABM3YYW0_PANGU</name>
<keyword evidence="4" id="KW-0472">Membrane</keyword>
<dbReference type="Gene3D" id="3.40.50.2300">
    <property type="match status" value="2"/>
</dbReference>
<accession>A0ABM3YYW0</accession>
<dbReference type="InterPro" id="IPR001828">
    <property type="entry name" value="ANF_lig-bd_rcpt"/>
</dbReference>
<gene>
    <name evidence="7" type="primary">LOC132710008</name>
</gene>
<dbReference type="Proteomes" id="UP001652622">
    <property type="component" value="Unplaced"/>
</dbReference>
<dbReference type="InterPro" id="IPR028082">
    <property type="entry name" value="Peripla_BP_I"/>
</dbReference>